<name>A0AAV7RUN1_PLEWA</name>
<organism evidence="2 3">
    <name type="scientific">Pleurodeles waltl</name>
    <name type="common">Iberian ribbed newt</name>
    <dbReference type="NCBI Taxonomy" id="8319"/>
    <lineage>
        <taxon>Eukaryota</taxon>
        <taxon>Metazoa</taxon>
        <taxon>Chordata</taxon>
        <taxon>Craniata</taxon>
        <taxon>Vertebrata</taxon>
        <taxon>Euteleostomi</taxon>
        <taxon>Amphibia</taxon>
        <taxon>Batrachia</taxon>
        <taxon>Caudata</taxon>
        <taxon>Salamandroidea</taxon>
        <taxon>Salamandridae</taxon>
        <taxon>Pleurodelinae</taxon>
        <taxon>Pleurodeles</taxon>
    </lineage>
</organism>
<evidence type="ECO:0000313" key="2">
    <source>
        <dbReference type="EMBL" id="KAJ1155678.1"/>
    </source>
</evidence>
<evidence type="ECO:0000313" key="3">
    <source>
        <dbReference type="Proteomes" id="UP001066276"/>
    </source>
</evidence>
<sequence length="114" mass="12535">MARLNELDRHLEPSAVEPDGTEEEMKLTLDLRNAPGPGTANPREKGSDPYCCGDKCIPPGFGIRHRTLTARQRPSSHARPPVGIGSHRGAPCDAGHRRRTLLKDLQTMSRDYAP</sequence>
<accession>A0AAV7RUN1</accession>
<proteinExistence type="predicted"/>
<feature type="region of interest" description="Disordered" evidence="1">
    <location>
        <begin position="30"/>
        <end position="49"/>
    </location>
</feature>
<feature type="region of interest" description="Disordered" evidence="1">
    <location>
        <begin position="1"/>
        <end position="24"/>
    </location>
</feature>
<feature type="compositionally biased region" description="Basic and acidic residues" evidence="1">
    <location>
        <begin position="1"/>
        <end position="12"/>
    </location>
</feature>
<protein>
    <submittedName>
        <fullName evidence="2">Uncharacterized protein</fullName>
    </submittedName>
</protein>
<dbReference type="AlphaFoldDB" id="A0AAV7RUN1"/>
<keyword evidence="3" id="KW-1185">Reference proteome</keyword>
<dbReference type="EMBL" id="JANPWB010000009">
    <property type="protein sequence ID" value="KAJ1155678.1"/>
    <property type="molecule type" value="Genomic_DNA"/>
</dbReference>
<dbReference type="Proteomes" id="UP001066276">
    <property type="component" value="Chromosome 5"/>
</dbReference>
<reference evidence="2" key="1">
    <citation type="journal article" date="2022" name="bioRxiv">
        <title>Sequencing and chromosome-scale assembly of the giantPleurodeles waltlgenome.</title>
        <authorList>
            <person name="Brown T."/>
            <person name="Elewa A."/>
            <person name="Iarovenko S."/>
            <person name="Subramanian E."/>
            <person name="Araus A.J."/>
            <person name="Petzold A."/>
            <person name="Susuki M."/>
            <person name="Suzuki K.-i.T."/>
            <person name="Hayashi T."/>
            <person name="Toyoda A."/>
            <person name="Oliveira C."/>
            <person name="Osipova E."/>
            <person name="Leigh N.D."/>
            <person name="Simon A."/>
            <person name="Yun M.H."/>
        </authorList>
    </citation>
    <scope>NUCLEOTIDE SEQUENCE</scope>
    <source>
        <strain evidence="2">20211129_DDA</strain>
        <tissue evidence="2">Liver</tissue>
    </source>
</reference>
<evidence type="ECO:0000256" key="1">
    <source>
        <dbReference type="SAM" id="MobiDB-lite"/>
    </source>
</evidence>
<gene>
    <name evidence="2" type="ORF">NDU88_008407</name>
</gene>
<feature type="region of interest" description="Disordered" evidence="1">
    <location>
        <begin position="70"/>
        <end position="97"/>
    </location>
</feature>
<comment type="caution">
    <text evidence="2">The sequence shown here is derived from an EMBL/GenBank/DDBJ whole genome shotgun (WGS) entry which is preliminary data.</text>
</comment>